<proteinExistence type="predicted"/>
<organism evidence="1">
    <name type="scientific">marine metagenome</name>
    <dbReference type="NCBI Taxonomy" id="408172"/>
    <lineage>
        <taxon>unclassified sequences</taxon>
        <taxon>metagenomes</taxon>
        <taxon>ecological metagenomes</taxon>
    </lineage>
</organism>
<dbReference type="EMBL" id="UINC01000164">
    <property type="protein sequence ID" value="SUZ50314.1"/>
    <property type="molecule type" value="Genomic_DNA"/>
</dbReference>
<gene>
    <name evidence="1" type="ORF">METZ01_LOCUS3168</name>
</gene>
<accession>A0A381N8C3</accession>
<name>A0A381N8C3_9ZZZZ</name>
<sequence length="179" mass="20622">MGLLFRKKIIEVHPHEVERKDWENVLDDVFRKTVAKMLNGIAIICNTTRQHPGDGVGIVQNELTFHIKDKRADEVRSSLRKIDLLHFENIFENYLSGSHKGLDFYRVKHILSKEIMVYPLIQQGEQMTSSAFQHISGTIDAKKGLIVFDFPIPENKTQKILTEINNIMQKPVIPSKPHP</sequence>
<reference evidence="1" key="1">
    <citation type="submission" date="2018-05" db="EMBL/GenBank/DDBJ databases">
        <authorList>
            <person name="Lanie J.A."/>
            <person name="Ng W.-L."/>
            <person name="Kazmierczak K.M."/>
            <person name="Andrzejewski T.M."/>
            <person name="Davidsen T.M."/>
            <person name="Wayne K.J."/>
            <person name="Tettelin H."/>
            <person name="Glass J.I."/>
            <person name="Rusch D."/>
            <person name="Podicherti R."/>
            <person name="Tsui H.-C.T."/>
            <person name="Winkler M.E."/>
        </authorList>
    </citation>
    <scope>NUCLEOTIDE SEQUENCE</scope>
</reference>
<evidence type="ECO:0000313" key="1">
    <source>
        <dbReference type="EMBL" id="SUZ50314.1"/>
    </source>
</evidence>
<dbReference type="AlphaFoldDB" id="A0A381N8C3"/>
<protein>
    <submittedName>
        <fullName evidence="1">Uncharacterized protein</fullName>
    </submittedName>
</protein>